<dbReference type="EMBL" id="BAABWU010000021">
    <property type="protein sequence ID" value="GAA6198329.1"/>
    <property type="molecule type" value="Genomic_DNA"/>
</dbReference>
<evidence type="ECO:0000313" key="1">
    <source>
        <dbReference type="EMBL" id="GAA6198329.1"/>
    </source>
</evidence>
<keyword evidence="2" id="KW-1185">Reference proteome</keyword>
<evidence type="ECO:0000313" key="2">
    <source>
        <dbReference type="Proteomes" id="UP001441944"/>
    </source>
</evidence>
<dbReference type="Proteomes" id="UP001441944">
    <property type="component" value="Unassembled WGS sequence"/>
</dbReference>
<organism evidence="1 2">
    <name type="scientific">Pseudophaeobacter arcticus</name>
    <dbReference type="NCBI Taxonomy" id="385492"/>
    <lineage>
        <taxon>Bacteria</taxon>
        <taxon>Pseudomonadati</taxon>
        <taxon>Pseudomonadota</taxon>
        <taxon>Alphaproteobacteria</taxon>
        <taxon>Rhodobacterales</taxon>
        <taxon>Paracoccaceae</taxon>
        <taxon>Pseudophaeobacter</taxon>
    </lineage>
</organism>
<gene>
    <name evidence="1" type="ORF">NBRC116598_37740</name>
</gene>
<comment type="caution">
    <text evidence="1">The sequence shown here is derived from an EMBL/GenBank/DDBJ whole genome shotgun (WGS) entry which is preliminary data.</text>
</comment>
<sequence length="99" mass="11327">MPLPYKINLIDHDRWLSSGYKRTFSWGLVLNEAGKELGFWRVARYNPNLDTEGGCYEFSLEKTGPAIVSEEFALLESRISRGVALSDFVAKIADWLRDQ</sequence>
<proteinExistence type="predicted"/>
<reference evidence="1 2" key="1">
    <citation type="submission" date="2024-04" db="EMBL/GenBank/DDBJ databases">
        <title>Draft genome sequence of Pseudophaeobacter arcticus NBRC 116598.</title>
        <authorList>
            <person name="Miyakawa T."/>
            <person name="Kusuya Y."/>
            <person name="Miura T."/>
        </authorList>
    </citation>
    <scope>NUCLEOTIDE SEQUENCE [LARGE SCALE GENOMIC DNA]</scope>
    <source>
        <strain evidence="1 2">SU-CL00105</strain>
    </source>
</reference>
<accession>A0ABQ0AR66</accession>
<protein>
    <submittedName>
        <fullName evidence="1">Uncharacterized protein</fullName>
    </submittedName>
</protein>
<name>A0ABQ0AR66_9RHOB</name>